<dbReference type="InterPro" id="IPR024214">
    <property type="entry name" value="DUF3843"/>
</dbReference>
<evidence type="ECO:0000313" key="2">
    <source>
        <dbReference type="Proteomes" id="UP001058682"/>
    </source>
</evidence>
<accession>A0AAE9MT00</accession>
<proteinExistence type="predicted"/>
<dbReference type="EMBL" id="CP038804">
    <property type="protein sequence ID" value="UTY33201.1"/>
    <property type="molecule type" value="Genomic_DNA"/>
</dbReference>
<protein>
    <submittedName>
        <fullName evidence="1">DUF3843 family protein</fullName>
    </submittedName>
</protein>
<name>A0AAE9MT00_9SPIR</name>
<dbReference type="Proteomes" id="UP001058682">
    <property type="component" value="Chromosome"/>
</dbReference>
<dbReference type="Pfam" id="PF12954">
    <property type="entry name" value="DUF3843"/>
    <property type="match status" value="2"/>
</dbReference>
<evidence type="ECO:0000313" key="1">
    <source>
        <dbReference type="EMBL" id="UTY33201.1"/>
    </source>
</evidence>
<gene>
    <name evidence="1" type="ORF">E4N74_03635</name>
</gene>
<organism evidence="1 2">
    <name type="scientific">Treponema putidum</name>
    <dbReference type="NCBI Taxonomy" id="221027"/>
    <lineage>
        <taxon>Bacteria</taxon>
        <taxon>Pseudomonadati</taxon>
        <taxon>Spirochaetota</taxon>
        <taxon>Spirochaetia</taxon>
        <taxon>Spirochaetales</taxon>
        <taxon>Treponemataceae</taxon>
        <taxon>Treponema</taxon>
    </lineage>
</organism>
<dbReference type="AlphaFoldDB" id="A0AAE9MT00"/>
<reference evidence="1" key="1">
    <citation type="submission" date="2019-04" db="EMBL/GenBank/DDBJ databases">
        <title>Whole genome sequencing of oral phylogroup 2 treponemes.</title>
        <authorList>
            <person name="Chan Y."/>
            <person name="Zeng H.H."/>
            <person name="Yu X.L."/>
            <person name="Leung W.K."/>
            <person name="Watt R.M."/>
        </authorList>
    </citation>
    <scope>NUCLEOTIDE SEQUENCE</scope>
    <source>
        <strain evidence="1">OMZ 835</strain>
    </source>
</reference>
<sequence length="285" mass="33604">MNQEIKLKYRIGENIGRRIAFHRRIHIYIRLASAVYKEIRLLIDDGSPVWSKECLKDIAIVSASYLEDVVSGLGIFKSFRKKHKELYNTHIPFCTRDSFFPEDFEGEYGEVSTQDCDYEEDNINFQDVRFLIWYITCVNYAVSGVVFPQNLKILFMAYKVFDLLSKEYDNAPSNTEYAKLFAGIPEHADPIWMRSFCFNIASRNYLYGPDILKRFEKYTENDKKNAESFNMSQHMYHYLGEKVFSLKVRSRLLVLNIFEITDSIACHHSSYNSELFKIDPDYFVF</sequence>